<keyword evidence="3" id="KW-1185">Reference proteome</keyword>
<dbReference type="Proteomes" id="UP000521943">
    <property type="component" value="Unassembled WGS sequence"/>
</dbReference>
<proteinExistence type="predicted"/>
<reference evidence="2 3" key="1">
    <citation type="submission" date="2020-07" db="EMBL/GenBank/DDBJ databases">
        <title>Comparative genomics of pyrophilous fungi reveals a link between fire events and developmental genes.</title>
        <authorList>
            <consortium name="DOE Joint Genome Institute"/>
            <person name="Steindorff A.S."/>
            <person name="Carver A."/>
            <person name="Calhoun S."/>
            <person name="Stillman K."/>
            <person name="Liu H."/>
            <person name="Lipzen A."/>
            <person name="Pangilinan J."/>
            <person name="Labutti K."/>
            <person name="Bruns T.D."/>
            <person name="Grigoriev I.V."/>
        </authorList>
    </citation>
    <scope>NUCLEOTIDE SEQUENCE [LARGE SCALE GENOMIC DNA]</scope>
    <source>
        <strain evidence="2 3">CBS 144469</strain>
    </source>
</reference>
<sequence length="311" mass="33298">MSQQPRDWYFMETTAPYFKLTMYVFSLQIPLSMTAINVNQIYIVQSTGADYEQWVVALAGSSMSDPQGNTTASTSTAGTIMPNLDITAAFHLHPNRNSPRVPYPPPTSSPVSQQDCVPCGKTKCTFSPSVSIARPSSFAPIASSSGQAIANCDSGSQESTVTKLGGSFELERSFTVETTSGAGLGTLGPSISLSTTLGNTESRKISLTQETEVTIRPGQIGALVANVSYIKQPGNMKVDTKTLSFLSIQPEYVIQMSVVYTDCNSKLAAFTIPKAPECSKKKKNYTRSGPKLHYLTLAAGVVLAGFMIPCL</sequence>
<dbReference type="EMBL" id="JACGCI010000126">
    <property type="protein sequence ID" value="KAF6744146.1"/>
    <property type="molecule type" value="Genomic_DNA"/>
</dbReference>
<feature type="region of interest" description="Disordered" evidence="1">
    <location>
        <begin position="95"/>
        <end position="114"/>
    </location>
</feature>
<protein>
    <submittedName>
        <fullName evidence="2">Uncharacterized protein</fullName>
    </submittedName>
</protein>
<comment type="caution">
    <text evidence="2">The sequence shown here is derived from an EMBL/GenBank/DDBJ whole genome shotgun (WGS) entry which is preliminary data.</text>
</comment>
<evidence type="ECO:0000313" key="3">
    <source>
        <dbReference type="Proteomes" id="UP000521943"/>
    </source>
</evidence>
<dbReference type="AlphaFoldDB" id="A0A8H6HD97"/>
<evidence type="ECO:0000313" key="2">
    <source>
        <dbReference type="EMBL" id="KAF6744146.1"/>
    </source>
</evidence>
<name>A0A8H6HD97_9AGAR</name>
<dbReference type="OrthoDB" id="3033621at2759"/>
<organism evidence="2 3">
    <name type="scientific">Ephemerocybe angulata</name>
    <dbReference type="NCBI Taxonomy" id="980116"/>
    <lineage>
        <taxon>Eukaryota</taxon>
        <taxon>Fungi</taxon>
        <taxon>Dikarya</taxon>
        <taxon>Basidiomycota</taxon>
        <taxon>Agaricomycotina</taxon>
        <taxon>Agaricomycetes</taxon>
        <taxon>Agaricomycetidae</taxon>
        <taxon>Agaricales</taxon>
        <taxon>Agaricineae</taxon>
        <taxon>Psathyrellaceae</taxon>
        <taxon>Ephemerocybe</taxon>
    </lineage>
</organism>
<accession>A0A8H6HD97</accession>
<evidence type="ECO:0000256" key="1">
    <source>
        <dbReference type="SAM" id="MobiDB-lite"/>
    </source>
</evidence>
<gene>
    <name evidence="2" type="ORF">DFP72DRAFT_930050</name>
</gene>